<reference evidence="2" key="1">
    <citation type="journal article" date="2020" name="Stud. Mycol.">
        <title>101 Dothideomycetes genomes: a test case for predicting lifestyles and emergence of pathogens.</title>
        <authorList>
            <person name="Haridas S."/>
            <person name="Albert R."/>
            <person name="Binder M."/>
            <person name="Bloem J."/>
            <person name="Labutti K."/>
            <person name="Salamov A."/>
            <person name="Andreopoulos B."/>
            <person name="Baker S."/>
            <person name="Barry K."/>
            <person name="Bills G."/>
            <person name="Bluhm B."/>
            <person name="Cannon C."/>
            <person name="Castanera R."/>
            <person name="Culley D."/>
            <person name="Daum C."/>
            <person name="Ezra D."/>
            <person name="Gonzalez J."/>
            <person name="Henrissat B."/>
            <person name="Kuo A."/>
            <person name="Liang C."/>
            <person name="Lipzen A."/>
            <person name="Lutzoni F."/>
            <person name="Magnuson J."/>
            <person name="Mondo S."/>
            <person name="Nolan M."/>
            <person name="Ohm R."/>
            <person name="Pangilinan J."/>
            <person name="Park H.-J."/>
            <person name="Ramirez L."/>
            <person name="Alfaro M."/>
            <person name="Sun H."/>
            <person name="Tritt A."/>
            <person name="Yoshinaga Y."/>
            <person name="Zwiers L.-H."/>
            <person name="Turgeon B."/>
            <person name="Goodwin S."/>
            <person name="Spatafora J."/>
            <person name="Crous P."/>
            <person name="Grigoriev I."/>
        </authorList>
    </citation>
    <scope>NUCLEOTIDE SEQUENCE</scope>
    <source>
        <strain evidence="2">CBS 122367</strain>
    </source>
</reference>
<dbReference type="AlphaFoldDB" id="A0A6G1IUB5"/>
<keyword evidence="3" id="KW-1185">Reference proteome</keyword>
<evidence type="ECO:0000256" key="1">
    <source>
        <dbReference type="SAM" id="MobiDB-lite"/>
    </source>
</evidence>
<proteinExistence type="predicted"/>
<feature type="region of interest" description="Disordered" evidence="1">
    <location>
        <begin position="128"/>
        <end position="153"/>
    </location>
</feature>
<dbReference type="EMBL" id="MU005589">
    <property type="protein sequence ID" value="KAF2681834.1"/>
    <property type="molecule type" value="Genomic_DNA"/>
</dbReference>
<dbReference type="Proteomes" id="UP000799291">
    <property type="component" value="Unassembled WGS sequence"/>
</dbReference>
<sequence length="191" mass="20501">MQNNDLLTSWTSASAHHKDTHHISFSTGFDTIFVRQPLEAPLSIPNTPHHHNILHIPLAYPSTFIWHLHSNMCLCRLYIFLGCGHSTFSCDLIGPCAGVRAGMAAATTAGDESESEILGLGLEVKERDRGRGGCRGRPGPGGNGGRARGRRRNGCGGGYGSAYHTSSPSAGMLRRSDDLIVCGVPRPARRS</sequence>
<protein>
    <submittedName>
        <fullName evidence="2">Uncharacterized protein</fullName>
    </submittedName>
</protein>
<evidence type="ECO:0000313" key="2">
    <source>
        <dbReference type="EMBL" id="KAF2681834.1"/>
    </source>
</evidence>
<feature type="compositionally biased region" description="Gly residues" evidence="1">
    <location>
        <begin position="133"/>
        <end position="146"/>
    </location>
</feature>
<accession>A0A6G1IUB5</accession>
<evidence type="ECO:0000313" key="3">
    <source>
        <dbReference type="Proteomes" id="UP000799291"/>
    </source>
</evidence>
<organism evidence="2 3">
    <name type="scientific">Lentithecium fluviatile CBS 122367</name>
    <dbReference type="NCBI Taxonomy" id="1168545"/>
    <lineage>
        <taxon>Eukaryota</taxon>
        <taxon>Fungi</taxon>
        <taxon>Dikarya</taxon>
        <taxon>Ascomycota</taxon>
        <taxon>Pezizomycotina</taxon>
        <taxon>Dothideomycetes</taxon>
        <taxon>Pleosporomycetidae</taxon>
        <taxon>Pleosporales</taxon>
        <taxon>Massarineae</taxon>
        <taxon>Lentitheciaceae</taxon>
        <taxon>Lentithecium</taxon>
    </lineage>
</organism>
<name>A0A6G1IUB5_9PLEO</name>
<gene>
    <name evidence="2" type="ORF">K458DRAFT_488960</name>
</gene>
<dbReference type="OrthoDB" id="3927958at2759"/>